<dbReference type="AlphaFoldDB" id="A0A9P3H9N3"/>
<evidence type="ECO:0000313" key="5">
    <source>
        <dbReference type="Proteomes" id="UP000827284"/>
    </source>
</evidence>
<organism evidence="4 5">
    <name type="scientific">Entomortierella parvispora</name>
    <dbReference type="NCBI Taxonomy" id="205924"/>
    <lineage>
        <taxon>Eukaryota</taxon>
        <taxon>Fungi</taxon>
        <taxon>Fungi incertae sedis</taxon>
        <taxon>Mucoromycota</taxon>
        <taxon>Mortierellomycotina</taxon>
        <taxon>Mortierellomycetes</taxon>
        <taxon>Mortierellales</taxon>
        <taxon>Mortierellaceae</taxon>
        <taxon>Entomortierella</taxon>
    </lineage>
</organism>
<keyword evidence="5" id="KW-1185">Reference proteome</keyword>
<dbReference type="InterPro" id="IPR002347">
    <property type="entry name" value="SDR_fam"/>
</dbReference>
<reference evidence="4" key="1">
    <citation type="submission" date="2021-11" db="EMBL/GenBank/DDBJ databases">
        <authorList>
            <person name="Herlambang A."/>
            <person name="Guo Y."/>
            <person name="Takashima Y."/>
            <person name="Nishizawa T."/>
        </authorList>
    </citation>
    <scope>NUCLEOTIDE SEQUENCE</scope>
    <source>
        <strain evidence="4">E1425</strain>
    </source>
</reference>
<evidence type="ECO:0000256" key="3">
    <source>
        <dbReference type="RuleBase" id="RU000363"/>
    </source>
</evidence>
<dbReference type="Proteomes" id="UP000827284">
    <property type="component" value="Unassembled WGS sequence"/>
</dbReference>
<dbReference type="Pfam" id="PF00106">
    <property type="entry name" value="adh_short"/>
    <property type="match status" value="1"/>
</dbReference>
<gene>
    <name evidence="4" type="ORF">EMPS_04690</name>
</gene>
<dbReference type="OrthoDB" id="5840532at2759"/>
<sequence>MHVQNKVAIITGAASGLGKALAERLVSKGAKVIIGDVAVKAGEVFAEELNAGKPHKVAHFVRCDVTNFEEIHALFNAADEHFGGVDIVVNNAGIAEYTSALLTNTPYGEPNDKWPRLVAINLTAVIEGTRRAIETMRVQGRGGVIVNTSSIAGLIPNPDWNTPVYTAVKFGVCGFSRSFKGNEKRQGPDHGIRVNCVAPAPADTPILDAVRDAVKNFPMVTVEKVIDAFMLVIEDDNISGDVARITPDEGIVIMGSDHF</sequence>
<protein>
    <submittedName>
        <fullName evidence="4">15-hydroxyprostaglandin dehydrogenase (NAD)</fullName>
    </submittedName>
</protein>
<proteinExistence type="inferred from homology"/>
<dbReference type="SUPFAM" id="SSF51735">
    <property type="entry name" value="NAD(P)-binding Rossmann-fold domains"/>
    <property type="match status" value="1"/>
</dbReference>
<dbReference type="Gene3D" id="3.40.50.720">
    <property type="entry name" value="NAD(P)-binding Rossmann-like Domain"/>
    <property type="match status" value="1"/>
</dbReference>
<dbReference type="PANTHER" id="PTHR44229:SF4">
    <property type="entry name" value="15-HYDROXYPROSTAGLANDIN DEHYDROGENASE [NAD(+)]"/>
    <property type="match status" value="1"/>
</dbReference>
<reference evidence="4" key="2">
    <citation type="journal article" date="2022" name="Microbiol. Resour. Announc.">
        <title>Whole-Genome Sequence of Entomortierella parvispora E1425, a Mucoromycotan Fungus Associated with Burkholderiaceae-Related Endosymbiotic Bacteria.</title>
        <authorList>
            <person name="Herlambang A."/>
            <person name="Guo Y."/>
            <person name="Takashima Y."/>
            <person name="Narisawa K."/>
            <person name="Ohta H."/>
            <person name="Nishizawa T."/>
        </authorList>
    </citation>
    <scope>NUCLEOTIDE SEQUENCE</scope>
    <source>
        <strain evidence="4">E1425</strain>
    </source>
</reference>
<dbReference type="PANTHER" id="PTHR44229">
    <property type="entry name" value="15-HYDROXYPROSTAGLANDIN DEHYDROGENASE [NAD(+)]"/>
    <property type="match status" value="1"/>
</dbReference>
<accession>A0A9P3H9N3</accession>
<evidence type="ECO:0000256" key="1">
    <source>
        <dbReference type="ARBA" id="ARBA00006484"/>
    </source>
</evidence>
<dbReference type="EMBL" id="BQFW01000006">
    <property type="protein sequence ID" value="GJJ72333.1"/>
    <property type="molecule type" value="Genomic_DNA"/>
</dbReference>
<dbReference type="GO" id="GO:0016616">
    <property type="term" value="F:oxidoreductase activity, acting on the CH-OH group of donors, NAD or NADP as acceptor"/>
    <property type="evidence" value="ECO:0007669"/>
    <property type="project" value="TreeGrafter"/>
</dbReference>
<evidence type="ECO:0000256" key="2">
    <source>
        <dbReference type="ARBA" id="ARBA00023002"/>
    </source>
</evidence>
<comment type="caution">
    <text evidence="4">The sequence shown here is derived from an EMBL/GenBank/DDBJ whole genome shotgun (WGS) entry which is preliminary data.</text>
</comment>
<keyword evidence="2" id="KW-0560">Oxidoreductase</keyword>
<evidence type="ECO:0000313" key="4">
    <source>
        <dbReference type="EMBL" id="GJJ72333.1"/>
    </source>
</evidence>
<comment type="similarity">
    <text evidence="1 3">Belongs to the short-chain dehydrogenases/reductases (SDR) family.</text>
</comment>
<name>A0A9P3H9N3_9FUNG</name>
<dbReference type="GO" id="GO:0005737">
    <property type="term" value="C:cytoplasm"/>
    <property type="evidence" value="ECO:0007669"/>
    <property type="project" value="TreeGrafter"/>
</dbReference>
<dbReference type="PRINTS" id="PR00081">
    <property type="entry name" value="GDHRDH"/>
</dbReference>
<dbReference type="InterPro" id="IPR036291">
    <property type="entry name" value="NAD(P)-bd_dom_sf"/>
</dbReference>
<dbReference type="PRINTS" id="PR00080">
    <property type="entry name" value="SDRFAMILY"/>
</dbReference>